<dbReference type="GO" id="GO:0005524">
    <property type="term" value="F:ATP binding"/>
    <property type="evidence" value="ECO:0007669"/>
    <property type="project" value="InterPro"/>
</dbReference>
<proteinExistence type="predicted"/>
<sequence length="226" mass="25818">MRYLYLLGLCFGLCFSDIHMYNAPFLARLPLASWADLRDANLTKQRYDYSCGSASLSTIFTYYYGQNISEKDILDFLLIAKGIDTSKKEEIETNLSLRESVSFSFADLAYFAQSRGFRAVGVALDLPSLSQLKTPVIIYVNIRDMEHFSVYKGMDSHFVYLADPSFGNIKVSIAKFLEMFYQREDLTHPGKILAILPEGEDIPINQAFLHIEPNSLTYEAIKQRLR</sequence>
<evidence type="ECO:0000313" key="3">
    <source>
        <dbReference type="Proteomes" id="UP000256599"/>
    </source>
</evidence>
<dbReference type="Pfam" id="PF03412">
    <property type="entry name" value="Peptidase_C39"/>
    <property type="match status" value="1"/>
</dbReference>
<dbReference type="GO" id="GO:0006508">
    <property type="term" value="P:proteolysis"/>
    <property type="evidence" value="ECO:0007669"/>
    <property type="project" value="InterPro"/>
</dbReference>
<evidence type="ECO:0000259" key="1">
    <source>
        <dbReference type="PROSITE" id="PS50990"/>
    </source>
</evidence>
<reference evidence="2 3" key="1">
    <citation type="submission" date="2018-04" db="EMBL/GenBank/DDBJ databases">
        <title>Novel Campyloabacter and Helicobacter Species and Strains.</title>
        <authorList>
            <person name="Mannion A.J."/>
            <person name="Shen Z."/>
            <person name="Fox J.G."/>
        </authorList>
    </citation>
    <scope>NUCLEOTIDE SEQUENCE [LARGE SCALE GENOMIC DNA]</scope>
    <source>
        <strain evidence="2 3">MIT 98-6070</strain>
    </source>
</reference>
<name>A0A3D8I292_9HELI</name>
<dbReference type="EMBL" id="NXLR01000015">
    <property type="protein sequence ID" value="RDU59260.1"/>
    <property type="molecule type" value="Genomic_DNA"/>
</dbReference>
<dbReference type="RefSeq" id="WP_104700512.1">
    <property type="nucleotide sequence ID" value="NZ_FZPP01000037.1"/>
</dbReference>
<dbReference type="AlphaFoldDB" id="A0A3D8I292"/>
<protein>
    <submittedName>
        <fullName evidence="2">Peptidase C39</fullName>
    </submittedName>
</protein>
<dbReference type="PROSITE" id="PS50990">
    <property type="entry name" value="PEPTIDASE_C39"/>
    <property type="match status" value="1"/>
</dbReference>
<gene>
    <name evidence="2" type="ORF">CQA63_07385</name>
</gene>
<dbReference type="InterPro" id="IPR005074">
    <property type="entry name" value="Peptidase_C39"/>
</dbReference>
<feature type="domain" description="Peptidase C39" evidence="1">
    <location>
        <begin position="45"/>
        <end position="187"/>
    </location>
</feature>
<dbReference type="Proteomes" id="UP000256599">
    <property type="component" value="Unassembled WGS sequence"/>
</dbReference>
<dbReference type="OrthoDB" id="13401at2"/>
<comment type="caution">
    <text evidence="2">The sequence shown here is derived from an EMBL/GenBank/DDBJ whole genome shotgun (WGS) entry which is preliminary data.</text>
</comment>
<dbReference type="Gene3D" id="3.90.70.10">
    <property type="entry name" value="Cysteine proteinases"/>
    <property type="match status" value="1"/>
</dbReference>
<dbReference type="CDD" id="cd02423">
    <property type="entry name" value="Peptidase_C39G"/>
    <property type="match status" value="1"/>
</dbReference>
<evidence type="ECO:0000313" key="2">
    <source>
        <dbReference type="EMBL" id="RDU59260.1"/>
    </source>
</evidence>
<dbReference type="GO" id="GO:0008233">
    <property type="term" value="F:peptidase activity"/>
    <property type="evidence" value="ECO:0007669"/>
    <property type="project" value="InterPro"/>
</dbReference>
<keyword evidence="3" id="KW-1185">Reference proteome</keyword>
<accession>A0A3D8I292</accession>
<dbReference type="GO" id="GO:0016020">
    <property type="term" value="C:membrane"/>
    <property type="evidence" value="ECO:0007669"/>
    <property type="project" value="InterPro"/>
</dbReference>
<organism evidence="2 3">
    <name type="scientific">Helicobacter marmotae</name>
    <dbReference type="NCBI Taxonomy" id="152490"/>
    <lineage>
        <taxon>Bacteria</taxon>
        <taxon>Pseudomonadati</taxon>
        <taxon>Campylobacterota</taxon>
        <taxon>Epsilonproteobacteria</taxon>
        <taxon>Campylobacterales</taxon>
        <taxon>Helicobacteraceae</taxon>
        <taxon>Helicobacter</taxon>
    </lineage>
</organism>